<feature type="non-terminal residue" evidence="1">
    <location>
        <position position="47"/>
    </location>
</feature>
<protein>
    <submittedName>
        <fullName evidence="1">Uncharacterized protein</fullName>
    </submittedName>
</protein>
<keyword evidence="2" id="KW-1185">Reference proteome</keyword>
<dbReference type="EMBL" id="KL819361">
    <property type="protein sequence ID" value="KFM83377.1"/>
    <property type="molecule type" value="Genomic_DNA"/>
</dbReference>
<evidence type="ECO:0000313" key="1">
    <source>
        <dbReference type="EMBL" id="KFM83377.1"/>
    </source>
</evidence>
<dbReference type="AlphaFoldDB" id="A0A087V188"/>
<organism evidence="1 2">
    <name type="scientific">Stegodyphus mimosarum</name>
    <name type="common">African social velvet spider</name>
    <dbReference type="NCBI Taxonomy" id="407821"/>
    <lineage>
        <taxon>Eukaryota</taxon>
        <taxon>Metazoa</taxon>
        <taxon>Ecdysozoa</taxon>
        <taxon>Arthropoda</taxon>
        <taxon>Chelicerata</taxon>
        <taxon>Arachnida</taxon>
        <taxon>Araneae</taxon>
        <taxon>Araneomorphae</taxon>
        <taxon>Entelegynae</taxon>
        <taxon>Eresoidea</taxon>
        <taxon>Eresidae</taxon>
        <taxon>Stegodyphus</taxon>
    </lineage>
</organism>
<accession>A0A087V188</accession>
<name>A0A087V188_STEMI</name>
<dbReference type="OrthoDB" id="6413037at2759"/>
<dbReference type="Proteomes" id="UP000054359">
    <property type="component" value="Unassembled WGS sequence"/>
</dbReference>
<sequence length="47" mass="5481">MLPSHYEKDEILFMALCPSFVKTNILEDIKSKSLETGLDVTRRELLR</sequence>
<gene>
    <name evidence="1" type="ORF">X975_24646</name>
</gene>
<proteinExistence type="predicted"/>
<reference evidence="1 2" key="1">
    <citation type="submission" date="2013-11" db="EMBL/GenBank/DDBJ databases">
        <title>Genome sequencing of Stegodyphus mimosarum.</title>
        <authorList>
            <person name="Bechsgaard J."/>
        </authorList>
    </citation>
    <scope>NUCLEOTIDE SEQUENCE [LARGE SCALE GENOMIC DNA]</scope>
</reference>
<evidence type="ECO:0000313" key="2">
    <source>
        <dbReference type="Proteomes" id="UP000054359"/>
    </source>
</evidence>